<name>A0ABU0B0K3_9FIRM</name>
<protein>
    <submittedName>
        <fullName evidence="1">Uncharacterized protein</fullName>
    </submittedName>
</protein>
<dbReference type="Proteomes" id="UP001225644">
    <property type="component" value="Unassembled WGS sequence"/>
</dbReference>
<proteinExistence type="predicted"/>
<dbReference type="EMBL" id="JAUSUX010000005">
    <property type="protein sequence ID" value="MDQ0285804.1"/>
    <property type="molecule type" value="Genomic_DNA"/>
</dbReference>
<accession>A0ABU0B0K3</accession>
<organism evidence="1 2">
    <name type="scientific">Desulfofundulus luciae</name>
    <dbReference type="NCBI Taxonomy" id="74702"/>
    <lineage>
        <taxon>Bacteria</taxon>
        <taxon>Bacillati</taxon>
        <taxon>Bacillota</taxon>
        <taxon>Clostridia</taxon>
        <taxon>Eubacteriales</taxon>
        <taxon>Peptococcaceae</taxon>
        <taxon>Desulfofundulus</taxon>
    </lineage>
</organism>
<reference evidence="1 2" key="1">
    <citation type="submission" date="2023-07" db="EMBL/GenBank/DDBJ databases">
        <title>Genomic Encyclopedia of Type Strains, Phase IV (KMG-IV): sequencing the most valuable type-strain genomes for metagenomic binning, comparative biology and taxonomic classification.</title>
        <authorList>
            <person name="Goeker M."/>
        </authorList>
    </citation>
    <scope>NUCLEOTIDE SEQUENCE [LARGE SCALE GENOMIC DNA]</scope>
    <source>
        <strain evidence="1 2">DSM 12396</strain>
    </source>
</reference>
<gene>
    <name evidence="1" type="ORF">J2Z49_000909</name>
</gene>
<evidence type="ECO:0000313" key="1">
    <source>
        <dbReference type="EMBL" id="MDQ0285804.1"/>
    </source>
</evidence>
<keyword evidence="2" id="KW-1185">Reference proteome</keyword>
<comment type="caution">
    <text evidence="1">The sequence shown here is derived from an EMBL/GenBank/DDBJ whole genome shotgun (WGS) entry which is preliminary data.</text>
</comment>
<evidence type="ECO:0000313" key="2">
    <source>
        <dbReference type="Proteomes" id="UP001225644"/>
    </source>
</evidence>
<sequence length="46" mass="5235">MTVSPFKKQMSLIVKKEPGGRLAGHRCERDDCRFRFSNGIKKGVLL</sequence>